<evidence type="ECO:0000256" key="1">
    <source>
        <dbReference type="SAM" id="Phobius"/>
    </source>
</evidence>
<dbReference type="EMBL" id="NBVN01000002">
    <property type="protein sequence ID" value="PUA33292.1"/>
    <property type="molecule type" value="Genomic_DNA"/>
</dbReference>
<organism evidence="2 3">
    <name type="scientific">Zestosphaera tikiterensis</name>
    <dbReference type="NCBI Taxonomy" id="1973259"/>
    <lineage>
        <taxon>Archaea</taxon>
        <taxon>Thermoproteota</taxon>
        <taxon>Thermoprotei</taxon>
        <taxon>Desulfurococcales</taxon>
        <taxon>Desulfurococcaceae</taxon>
        <taxon>Zestosphaera</taxon>
    </lineage>
</organism>
<evidence type="ECO:0000313" key="2">
    <source>
        <dbReference type="EMBL" id="PUA33292.1"/>
    </source>
</evidence>
<dbReference type="AlphaFoldDB" id="A0A2R7Y8V4"/>
<feature type="transmembrane region" description="Helical" evidence="1">
    <location>
        <begin position="344"/>
        <end position="374"/>
    </location>
</feature>
<dbReference type="Proteomes" id="UP000244093">
    <property type="component" value="Unassembled WGS sequence"/>
</dbReference>
<accession>A0A2R7Y8V4</accession>
<feature type="transmembrane region" description="Helical" evidence="1">
    <location>
        <begin position="48"/>
        <end position="78"/>
    </location>
</feature>
<feature type="transmembrane region" description="Helical" evidence="1">
    <location>
        <begin position="380"/>
        <end position="401"/>
    </location>
</feature>
<protein>
    <submittedName>
        <fullName evidence="2">Uncharacterized protein</fullName>
    </submittedName>
</protein>
<comment type="caution">
    <text evidence="2">The sequence shown here is derived from an EMBL/GenBank/DDBJ whole genome shotgun (WGS) entry which is preliminary data.</text>
</comment>
<sequence length="531" mass="59820">MIYLYFLVVSVAIALALAYVAIRYTIVETERSREFKVKVKARLSRFVGMYRISILLFSKPFTYVIIATLVLAVTIAGFSSSAESSYVELKDPTLTSKTREIYVKFNKPVTADICSRIKQSIGSFNECLRFYRITLETPYKLLSINKNIYCLISSDKRFLSSLLNVDFHEDVYAYADLNTATMRDTLIYDNHRTQINLVYVDPAKLSATYITYKVPLIPIQAFIGTEPVTIPTRYVLITTTENLMKLFETHEELVTDVLIRGVESDQLNVLDFYEGLSADYDIFEVRLIEYGRVVIVSNTKIPSLKSVVVALITSATASLITLSVFSSAIPYVRDLRDKISYLGFPPWAISIVLTSYTATSMFFPGVITLIYVYLIYGGTAAFNSLLTLVVVWLASTIYVNLKARPESLASESYIPPTTRYTVIIKCEDISRLVDAIVHLIKSNEFFDVEEVEYKIDSNKEAVIHAKMLYVDSWGSGVDLTVFINVEEGFAHININTSVFGVEEISESMSLSINSLVISKIVGGVKVWESTY</sequence>
<keyword evidence="1" id="KW-1133">Transmembrane helix</keyword>
<reference evidence="2 3" key="1">
    <citation type="journal article" date="2018" name="Syst. Appl. Microbiol.">
        <title>A new symbiotic nanoarchaeote (Candidatus Nanoclepta minutus) and its host (Zestosphaera tikiterensis gen. nov., sp. nov.) from a New Zealand hot spring.</title>
        <authorList>
            <person name="St John E."/>
            <person name="Liu Y."/>
            <person name="Podar M."/>
            <person name="Stott M.B."/>
            <person name="Meneghin J."/>
            <person name="Chen Z."/>
            <person name="Lagutin K."/>
            <person name="Mitchell K."/>
            <person name="Reysenbach A.L."/>
        </authorList>
    </citation>
    <scope>NUCLEOTIDE SEQUENCE [LARGE SCALE GENOMIC DNA]</scope>
    <source>
        <strain evidence="2">NZ3</strain>
    </source>
</reference>
<proteinExistence type="predicted"/>
<gene>
    <name evidence="2" type="ORF">B7O98_02345</name>
</gene>
<keyword evidence="1" id="KW-0472">Membrane</keyword>
<feature type="transmembrane region" description="Helical" evidence="1">
    <location>
        <begin position="6"/>
        <end position="27"/>
    </location>
</feature>
<evidence type="ECO:0000313" key="3">
    <source>
        <dbReference type="Proteomes" id="UP000244093"/>
    </source>
</evidence>
<feature type="transmembrane region" description="Helical" evidence="1">
    <location>
        <begin position="307"/>
        <end position="332"/>
    </location>
</feature>
<name>A0A2R7Y8V4_9CREN</name>
<keyword evidence="1" id="KW-0812">Transmembrane</keyword>